<dbReference type="AlphaFoldDB" id="F2BWT5"/>
<keyword evidence="3" id="KW-1185">Reference proteome</keyword>
<reference evidence="2 3" key="1">
    <citation type="submission" date="2011-02" db="EMBL/GenBank/DDBJ databases">
        <authorList>
            <person name="Muzny D."/>
            <person name="Qin X."/>
            <person name="Deng J."/>
            <person name="Jiang H."/>
            <person name="Liu Y."/>
            <person name="Qu J."/>
            <person name="Song X.-Z."/>
            <person name="Zhang L."/>
            <person name="Thornton R."/>
            <person name="Coyle M."/>
            <person name="Francisco L."/>
            <person name="Jackson L."/>
            <person name="Javaid M."/>
            <person name="Korchina V."/>
            <person name="Kovar C."/>
            <person name="Mata R."/>
            <person name="Mathew T."/>
            <person name="Ngo R."/>
            <person name="Nguyen L."/>
            <person name="Nguyen N."/>
            <person name="Okwuonu G."/>
            <person name="Ongeri F."/>
            <person name="Pham C."/>
            <person name="Simmons D."/>
            <person name="Wilczek-Boney K."/>
            <person name="Hale W."/>
            <person name="Jakkamsetti A."/>
            <person name="Pham P."/>
            <person name="Ruth R."/>
            <person name="San Lucas F."/>
            <person name="Warren J."/>
            <person name="Zhang J."/>
            <person name="Zhao Z."/>
            <person name="Zhou C."/>
            <person name="Zhu D."/>
            <person name="Lee S."/>
            <person name="Bess C."/>
            <person name="Blankenburg K."/>
            <person name="Forbes L."/>
            <person name="Fu Q."/>
            <person name="Gubbala S."/>
            <person name="Hirani K."/>
            <person name="Jayaseelan J.C."/>
            <person name="Lara F."/>
            <person name="Munidasa M."/>
            <person name="Palculict T."/>
            <person name="Patil S."/>
            <person name="Pu L.-L."/>
            <person name="Saada N."/>
            <person name="Tang L."/>
            <person name="Weissenberger G."/>
            <person name="Zhu Y."/>
            <person name="Hemphill L."/>
            <person name="Shang Y."/>
            <person name="Youmans B."/>
            <person name="Ayvaz T."/>
            <person name="Ross M."/>
            <person name="Santibanez J."/>
            <person name="Aqrawi P."/>
            <person name="Gross S."/>
            <person name="Joshi V."/>
            <person name="Fowler G."/>
            <person name="Nazareth L."/>
            <person name="Reid J."/>
            <person name="Worley K."/>
            <person name="Petrosino J."/>
            <person name="Highlander S."/>
            <person name="Gibbs R."/>
        </authorList>
    </citation>
    <scope>NUCLEOTIDE SEQUENCE [LARGE SCALE GENOMIC DNA]</scope>
    <source>
        <strain evidence="2 3">DSM 19965</strain>
    </source>
</reference>
<sequence length="265" mass="30786">MKIKTNIKDTKIAYKALQDYLIYRKSEKDIIAHSTQIILTENAKIKTGETQEIQGIKIIGTYPKMKTQTIYKAYMEGRPIAGGAELLVKNGKIYIYEKEDEEKTDDLKLPENIINEVMTDKEIEEKYEVNAKQFKNDISEIKETEKHEYKNTILLTKNAIVTLYKKEKTKIETEINPLLFILTTQEAGYIWNKNPQEVRASAIGSGHRNARLVEGKDCRKSGKTWLITTEAMYRLFGMPDTQKIKKYYERFANTATKNRNCENHK</sequence>
<comment type="caution">
    <text evidence="2">The sequence shown here is derived from an EMBL/GenBank/DDBJ whole genome shotgun (WGS) entry which is preliminary data.</text>
</comment>
<accession>F2BWT5</accession>
<name>F2BWT5_9FIRM</name>
<dbReference type="Proteomes" id="UP000003503">
    <property type="component" value="Unassembled WGS sequence"/>
</dbReference>
<protein>
    <recommendedName>
        <fullName evidence="1">Helix-turn-helix domain-containing protein</fullName>
    </recommendedName>
</protein>
<dbReference type="STRING" id="888062.HMPREF9083_0653"/>
<evidence type="ECO:0000259" key="1">
    <source>
        <dbReference type="Pfam" id="PF20038"/>
    </source>
</evidence>
<proteinExistence type="predicted"/>
<evidence type="ECO:0000313" key="3">
    <source>
        <dbReference type="Proteomes" id="UP000003503"/>
    </source>
</evidence>
<dbReference type="Pfam" id="PF20038">
    <property type="entry name" value="HTH_59"/>
    <property type="match status" value="1"/>
</dbReference>
<organism evidence="2 3">
    <name type="scientific">Dialister micraerophilus DSM 19965</name>
    <dbReference type="NCBI Taxonomy" id="888062"/>
    <lineage>
        <taxon>Bacteria</taxon>
        <taxon>Bacillati</taxon>
        <taxon>Bacillota</taxon>
        <taxon>Negativicutes</taxon>
        <taxon>Veillonellales</taxon>
        <taxon>Veillonellaceae</taxon>
        <taxon>Dialister</taxon>
    </lineage>
</organism>
<dbReference type="RefSeq" id="WP_007555953.1">
    <property type="nucleotide sequence ID" value="NZ_GL878519.1"/>
</dbReference>
<feature type="domain" description="Helix-turn-helix" evidence="1">
    <location>
        <begin position="181"/>
        <end position="238"/>
    </location>
</feature>
<dbReference type="EMBL" id="AFBB01000012">
    <property type="protein sequence ID" value="EGF14202.1"/>
    <property type="molecule type" value="Genomic_DNA"/>
</dbReference>
<dbReference type="HOGENOM" id="CLU_1080648_0_0_9"/>
<dbReference type="InterPro" id="IPR045403">
    <property type="entry name" value="HTH_59_Firmicutes_type"/>
</dbReference>
<gene>
    <name evidence="2" type="ORF">HMPREF9083_0653</name>
</gene>
<evidence type="ECO:0000313" key="2">
    <source>
        <dbReference type="EMBL" id="EGF14202.1"/>
    </source>
</evidence>